<evidence type="ECO:0000313" key="6">
    <source>
        <dbReference type="Proteomes" id="UP000184120"/>
    </source>
</evidence>
<dbReference type="GO" id="GO:0016747">
    <property type="term" value="F:acyltransferase activity, transferring groups other than amino-acyl groups"/>
    <property type="evidence" value="ECO:0007669"/>
    <property type="project" value="InterPro"/>
</dbReference>
<dbReference type="AlphaFoldDB" id="A0A1M7AKU0"/>
<evidence type="ECO:0000256" key="1">
    <source>
        <dbReference type="ARBA" id="ARBA00022679"/>
    </source>
</evidence>
<dbReference type="PROSITE" id="PS51186">
    <property type="entry name" value="GNAT"/>
    <property type="match status" value="1"/>
</dbReference>
<dbReference type="Proteomes" id="UP000650994">
    <property type="component" value="Unassembled WGS sequence"/>
</dbReference>
<dbReference type="Proteomes" id="UP000184120">
    <property type="component" value="Unassembled WGS sequence"/>
</dbReference>
<feature type="domain" description="N-acetyltransferase" evidence="3">
    <location>
        <begin position="2"/>
        <end position="187"/>
    </location>
</feature>
<dbReference type="OrthoDB" id="5319888at2"/>
<dbReference type="PANTHER" id="PTHR43420:SF47">
    <property type="entry name" value="N-ACETYLTRANSFERASE DOMAIN-CONTAINING PROTEIN"/>
    <property type="match status" value="1"/>
</dbReference>
<dbReference type="EMBL" id="FRBH01000009">
    <property type="protein sequence ID" value="SHL43401.1"/>
    <property type="molecule type" value="Genomic_DNA"/>
</dbReference>
<evidence type="ECO:0000313" key="5">
    <source>
        <dbReference type="EMBL" id="SHL43401.1"/>
    </source>
</evidence>
<keyword evidence="5" id="KW-0689">Ribosomal protein</keyword>
<evidence type="ECO:0000256" key="2">
    <source>
        <dbReference type="ARBA" id="ARBA00023315"/>
    </source>
</evidence>
<dbReference type="GO" id="GO:0005840">
    <property type="term" value="C:ribosome"/>
    <property type="evidence" value="ECO:0007669"/>
    <property type="project" value="UniProtKB-KW"/>
</dbReference>
<name>A0A1M7AKU0_9FLAO</name>
<dbReference type="PANTHER" id="PTHR43420">
    <property type="entry name" value="ACETYLTRANSFERASE"/>
    <property type="match status" value="1"/>
</dbReference>
<proteinExistence type="predicted"/>
<gene>
    <name evidence="4" type="ORF">GCM10010984_05450</name>
    <name evidence="5" type="ORF">SAMN05443634_10976</name>
</gene>
<keyword evidence="7" id="KW-1185">Reference proteome</keyword>
<dbReference type="InterPro" id="IPR050680">
    <property type="entry name" value="YpeA/RimI_acetyltransf"/>
</dbReference>
<evidence type="ECO:0000313" key="7">
    <source>
        <dbReference type="Proteomes" id="UP000650994"/>
    </source>
</evidence>
<protein>
    <submittedName>
        <fullName evidence="4">N-acetyltransferase</fullName>
    </submittedName>
    <submittedName>
        <fullName evidence="5">Ribosomal protein S18 acetylase RimI</fullName>
    </submittedName>
</protein>
<dbReference type="RefSeq" id="WP_072932994.1">
    <property type="nucleotide sequence ID" value="NZ_BMFL01000003.1"/>
</dbReference>
<dbReference type="SUPFAM" id="SSF55729">
    <property type="entry name" value="Acyl-CoA N-acyltransferases (Nat)"/>
    <property type="match status" value="1"/>
</dbReference>
<dbReference type="EMBL" id="BMFL01000003">
    <property type="protein sequence ID" value="GGE90619.1"/>
    <property type="molecule type" value="Genomic_DNA"/>
</dbReference>
<reference evidence="4" key="1">
    <citation type="journal article" date="2014" name="Int. J. Syst. Evol. Microbiol.">
        <title>Complete genome of a new Firmicutes species belonging to the dominant human colonic microbiota ('Ruminococcus bicirculans') reveals two chromosomes and a selective capacity to utilize plant glucans.</title>
        <authorList>
            <consortium name="NISC Comparative Sequencing Program"/>
            <person name="Wegmann U."/>
            <person name="Louis P."/>
            <person name="Goesmann A."/>
            <person name="Henrissat B."/>
            <person name="Duncan S.H."/>
            <person name="Flint H.J."/>
        </authorList>
    </citation>
    <scope>NUCLEOTIDE SEQUENCE</scope>
    <source>
        <strain evidence="4">CGMCC 1.12707</strain>
    </source>
</reference>
<reference evidence="7" key="4">
    <citation type="journal article" date="2019" name="Int. J. Syst. Evol. Microbiol.">
        <title>The Global Catalogue of Microorganisms (GCM) 10K type strain sequencing project: providing services to taxonomists for standard genome sequencing and annotation.</title>
        <authorList>
            <consortium name="The Broad Institute Genomics Platform"/>
            <consortium name="The Broad Institute Genome Sequencing Center for Infectious Disease"/>
            <person name="Wu L."/>
            <person name="Ma J."/>
        </authorList>
    </citation>
    <scope>NUCLEOTIDE SEQUENCE [LARGE SCALE GENOMIC DNA]</scope>
    <source>
        <strain evidence="7">CGMCC 1.12707</strain>
    </source>
</reference>
<reference evidence="5" key="3">
    <citation type="submission" date="2016-11" db="EMBL/GenBank/DDBJ databases">
        <authorList>
            <person name="Jaros S."/>
            <person name="Januszkiewicz K."/>
            <person name="Wedrychowicz H."/>
        </authorList>
    </citation>
    <scope>NUCLEOTIDE SEQUENCE [LARGE SCALE GENOMIC DNA]</scope>
    <source>
        <strain evidence="5">DSM 27989</strain>
    </source>
</reference>
<sequence>MTNFRKATKEDYPFIAKTMMLAMDKIVYEFIGENNYEEAIRFLEELIQAEDNQYSYQNTVIVEYDNKPAGSTTFYDGAYLDQLRQPVLDLLKQKYNREINPENETQAGEIYIDTIAVLNEFQGKGIGSKILDYLIEEITVKQHKNLGLLVDYKNPNAQKLYENKGFVVVGEKVLMNEQHKHMQIKPHQQ</sequence>
<accession>A0A1M7AKU0</accession>
<dbReference type="InterPro" id="IPR000182">
    <property type="entry name" value="GNAT_dom"/>
</dbReference>
<evidence type="ECO:0000259" key="3">
    <source>
        <dbReference type="PROSITE" id="PS51186"/>
    </source>
</evidence>
<reference evidence="4" key="5">
    <citation type="submission" date="2024-05" db="EMBL/GenBank/DDBJ databases">
        <authorList>
            <person name="Sun Q."/>
            <person name="Zhou Y."/>
        </authorList>
    </citation>
    <scope>NUCLEOTIDE SEQUENCE</scope>
    <source>
        <strain evidence="4">CGMCC 1.12707</strain>
    </source>
</reference>
<dbReference type="InterPro" id="IPR016181">
    <property type="entry name" value="Acyl_CoA_acyltransferase"/>
</dbReference>
<keyword evidence="2" id="KW-0012">Acyltransferase</keyword>
<evidence type="ECO:0000313" key="4">
    <source>
        <dbReference type="EMBL" id="GGE90619.1"/>
    </source>
</evidence>
<dbReference type="CDD" id="cd04301">
    <property type="entry name" value="NAT_SF"/>
    <property type="match status" value="1"/>
</dbReference>
<dbReference type="Gene3D" id="3.40.630.30">
    <property type="match status" value="1"/>
</dbReference>
<keyword evidence="5" id="KW-0687">Ribonucleoprotein</keyword>
<organism evidence="5 6">
    <name type="scientific">Chishuiella changwenlii</name>
    <dbReference type="NCBI Taxonomy" id="1434701"/>
    <lineage>
        <taxon>Bacteria</taxon>
        <taxon>Pseudomonadati</taxon>
        <taxon>Bacteroidota</taxon>
        <taxon>Flavobacteriia</taxon>
        <taxon>Flavobacteriales</taxon>
        <taxon>Weeksellaceae</taxon>
        <taxon>Chishuiella</taxon>
    </lineage>
</organism>
<keyword evidence="1" id="KW-0808">Transferase</keyword>
<dbReference type="Pfam" id="PF00583">
    <property type="entry name" value="Acetyltransf_1"/>
    <property type="match status" value="1"/>
</dbReference>
<reference evidence="6" key="2">
    <citation type="submission" date="2016-11" db="EMBL/GenBank/DDBJ databases">
        <authorList>
            <person name="Varghese N."/>
            <person name="Submissions S."/>
        </authorList>
    </citation>
    <scope>NUCLEOTIDE SEQUENCE [LARGE SCALE GENOMIC DNA]</scope>
    <source>
        <strain evidence="6">DSM 27989</strain>
    </source>
</reference>
<dbReference type="STRING" id="1434701.SAMN05443634_10976"/>